<organism evidence="1 2">
    <name type="scientific">Claviceps humidiphila</name>
    <dbReference type="NCBI Taxonomy" id="1294629"/>
    <lineage>
        <taxon>Eukaryota</taxon>
        <taxon>Fungi</taxon>
        <taxon>Dikarya</taxon>
        <taxon>Ascomycota</taxon>
        <taxon>Pezizomycotina</taxon>
        <taxon>Sordariomycetes</taxon>
        <taxon>Hypocreomycetidae</taxon>
        <taxon>Hypocreales</taxon>
        <taxon>Clavicipitaceae</taxon>
        <taxon>Claviceps</taxon>
    </lineage>
</organism>
<dbReference type="AlphaFoldDB" id="A0A9P7PWV3"/>
<keyword evidence="2" id="KW-1185">Reference proteome</keyword>
<comment type="caution">
    <text evidence="1">The sequence shown here is derived from an EMBL/GenBank/DDBJ whole genome shotgun (WGS) entry which is preliminary data.</text>
</comment>
<name>A0A9P7PWV3_9HYPO</name>
<evidence type="ECO:0000313" key="1">
    <source>
        <dbReference type="EMBL" id="KAG6109453.1"/>
    </source>
</evidence>
<gene>
    <name evidence="1" type="ORF">E4U13_005829</name>
</gene>
<protein>
    <submittedName>
        <fullName evidence="1">Uncharacterized protein</fullName>
    </submittedName>
</protein>
<evidence type="ECO:0000313" key="2">
    <source>
        <dbReference type="Proteomes" id="UP000732380"/>
    </source>
</evidence>
<sequence length="117" mass="12887">MPDQGGIAGSQVIQRTLKQGHDVLDTNADDAALFDRVHESKRAVVPAAVSSDLSTINPRLSICAIKLREMLGIMSRIGRRPSDAPKIDEAYRKAHKLPPSYSERNYYIIVTTRGAAR</sequence>
<accession>A0A9P7PWV3</accession>
<dbReference type="EMBL" id="SRQM01000489">
    <property type="protein sequence ID" value="KAG6109453.1"/>
    <property type="molecule type" value="Genomic_DNA"/>
</dbReference>
<dbReference type="Proteomes" id="UP000732380">
    <property type="component" value="Unassembled WGS sequence"/>
</dbReference>
<reference evidence="1 2" key="1">
    <citation type="journal article" date="2020" name="bioRxiv">
        <title>Whole genome comparisons of ergot fungi reveals the divergence and evolution of species within the genus Claviceps are the result of varying mechanisms driving genome evolution and host range expansion.</title>
        <authorList>
            <person name="Wyka S.A."/>
            <person name="Mondo S.J."/>
            <person name="Liu M."/>
            <person name="Dettman J."/>
            <person name="Nalam V."/>
            <person name="Broders K.D."/>
        </authorList>
    </citation>
    <scope>NUCLEOTIDE SEQUENCE [LARGE SCALE GENOMIC DNA]</scope>
    <source>
        <strain evidence="1 2">LM576</strain>
    </source>
</reference>
<proteinExistence type="predicted"/>